<dbReference type="GO" id="GO:0004386">
    <property type="term" value="F:helicase activity"/>
    <property type="evidence" value="ECO:0007669"/>
    <property type="project" value="UniProtKB-UniRule"/>
</dbReference>
<dbReference type="InterPro" id="IPR001650">
    <property type="entry name" value="Helicase_C-like"/>
</dbReference>
<dbReference type="InterPro" id="IPR057342">
    <property type="entry name" value="DEXDc_RapA"/>
</dbReference>
<name>A0A317CCB8_9GAMM</name>
<dbReference type="Pfam" id="PF18339">
    <property type="entry name" value="Tudor_1_RapA"/>
    <property type="match status" value="1"/>
</dbReference>
<dbReference type="Gene3D" id="3.40.50.300">
    <property type="entry name" value="P-loop containing nucleotide triphosphate hydrolases"/>
    <property type="match status" value="1"/>
</dbReference>
<dbReference type="InterPro" id="IPR000330">
    <property type="entry name" value="SNF2_N"/>
</dbReference>
<dbReference type="InterPro" id="IPR022737">
    <property type="entry name" value="RapA_C"/>
</dbReference>
<comment type="similarity">
    <text evidence="9">Belongs to the SNF2/RAD54 helicase family. RapA subfamily.</text>
</comment>
<evidence type="ECO:0000313" key="13">
    <source>
        <dbReference type="Proteomes" id="UP000245506"/>
    </source>
</evidence>
<dbReference type="AlphaFoldDB" id="A0A317CCB8"/>
<dbReference type="EC" id="3.6.4.-" evidence="9"/>
<dbReference type="SMART" id="SM00490">
    <property type="entry name" value="HELICc"/>
    <property type="match status" value="1"/>
</dbReference>
<dbReference type="PROSITE" id="PS51192">
    <property type="entry name" value="HELICASE_ATP_BIND_1"/>
    <property type="match status" value="1"/>
</dbReference>
<evidence type="ECO:0000256" key="4">
    <source>
        <dbReference type="ARBA" id="ARBA00022840"/>
    </source>
</evidence>
<dbReference type="CDD" id="cd18011">
    <property type="entry name" value="DEXDc_RapA"/>
    <property type="match status" value="1"/>
</dbReference>
<evidence type="ECO:0000259" key="10">
    <source>
        <dbReference type="PROSITE" id="PS51192"/>
    </source>
</evidence>
<evidence type="ECO:0000256" key="5">
    <source>
        <dbReference type="ARBA" id="ARBA00023015"/>
    </source>
</evidence>
<keyword evidence="5 9" id="KW-0805">Transcription regulation</keyword>
<dbReference type="Gene3D" id="6.10.140.2230">
    <property type="match status" value="1"/>
</dbReference>
<dbReference type="EMBL" id="QGKL01000029">
    <property type="protein sequence ID" value="PWQ96335.1"/>
    <property type="molecule type" value="Genomic_DNA"/>
</dbReference>
<feature type="domain" description="Helicase C-terminal" evidence="11">
    <location>
        <begin position="474"/>
        <end position="625"/>
    </location>
</feature>
<keyword evidence="3 9" id="KW-0347">Helicase</keyword>
<dbReference type="GO" id="GO:0006355">
    <property type="term" value="P:regulation of DNA-templated transcription"/>
    <property type="evidence" value="ECO:0007669"/>
    <property type="project" value="UniProtKB-UniRule"/>
</dbReference>
<keyword evidence="2 9" id="KW-0378">Hydrolase</keyword>
<keyword evidence="8 9" id="KW-0804">Transcription</keyword>
<dbReference type="InterPro" id="IPR014001">
    <property type="entry name" value="Helicase_ATP-bd"/>
</dbReference>
<dbReference type="GO" id="GO:0016817">
    <property type="term" value="F:hydrolase activity, acting on acid anhydrides"/>
    <property type="evidence" value="ECO:0007669"/>
    <property type="project" value="InterPro"/>
</dbReference>
<accession>A0A317CCB8</accession>
<dbReference type="PANTHER" id="PTHR45766:SF6">
    <property type="entry name" value="SWI_SNF-RELATED MATRIX-ASSOCIATED ACTIN-DEPENDENT REGULATOR OF CHROMATIN SUBFAMILY A-LIKE PROTEIN 1"/>
    <property type="match status" value="1"/>
</dbReference>
<proteinExistence type="inferred from homology"/>
<keyword evidence="7 9" id="KW-0010">Activator</keyword>
<keyword evidence="1 9" id="KW-0547">Nucleotide-binding</keyword>
<dbReference type="InterPro" id="IPR023949">
    <property type="entry name" value="Helicase_RapA"/>
</dbReference>
<organism evidence="12 13">
    <name type="scientific">Leucothrix arctica</name>
    <dbReference type="NCBI Taxonomy" id="1481894"/>
    <lineage>
        <taxon>Bacteria</taxon>
        <taxon>Pseudomonadati</taxon>
        <taxon>Pseudomonadota</taxon>
        <taxon>Gammaproteobacteria</taxon>
        <taxon>Thiotrichales</taxon>
        <taxon>Thiotrichaceae</taxon>
        <taxon>Leucothrix</taxon>
    </lineage>
</organism>
<dbReference type="Gene3D" id="2.30.30.140">
    <property type="match status" value="1"/>
</dbReference>
<evidence type="ECO:0000256" key="1">
    <source>
        <dbReference type="ARBA" id="ARBA00022741"/>
    </source>
</evidence>
<dbReference type="Gene3D" id="3.30.360.80">
    <property type="match status" value="1"/>
</dbReference>
<evidence type="ECO:0000313" key="12">
    <source>
        <dbReference type="EMBL" id="PWQ96335.1"/>
    </source>
</evidence>
<comment type="subunit">
    <text evidence="9">Interacts with the RNAP. Has a higher affinity for the core RNAP than for the holoenzyme. Its ATPase activity is stimulated by binding to RNAP.</text>
</comment>
<protein>
    <recommendedName>
        <fullName evidence="9">RNA polymerase-associated protein RapA</fullName>
        <ecNumber evidence="9">3.6.4.-</ecNumber>
    </recommendedName>
    <alternativeName>
        <fullName evidence="9">ATP-dependent helicase HepA</fullName>
    </alternativeName>
</protein>
<keyword evidence="13" id="KW-1185">Reference proteome</keyword>
<evidence type="ECO:0000256" key="9">
    <source>
        <dbReference type="HAMAP-Rule" id="MF_01821"/>
    </source>
</evidence>
<dbReference type="InterPro" id="IPR027417">
    <property type="entry name" value="P-loop_NTPase"/>
</dbReference>
<sequence length="945" mass="105492">MEFVVGQRWVSHTEAQLGLGVVSEVADRLITINFPAVEEERSYAAKNAPLSRVTYKEGESIRTIDEKQLVIEEVLENNGLYIYFAADDSGMQQIVQESQLDCFVQFTSPAQRLFSSQLDRGDSFRLRVKTLDQKHRLQQSGVTGLMGSRTNLLAHQIYIANEVAQRFAPRVLLADEVGLGKTIEAGMVIHQQLHTGLASRVLLVLPPSLVHQWLVEMRRRFNLNFSIFNEARLLLDGTDDPFGEEEEKDAVENPFETEQLILCDLDFVTKSPLRQEQIKAAGFDLLVVDEAHHLEWAPEKASPEYQCIEQLADVIPGVLLLTATPEQLGIESHFARLRLLDPSRFHDLDVFCKEEAGYQALNEVVQPLLALPEDTVLTDAQLAPLKPYLSGAVQGTGSVSQLVRQLLDQHGTGRVLFRNTRAAIPDFPERLLLGYSLPAPSIYSDDELRGVEGLTPEAQSDELIWLSGDPRVKWLEEKLKELKPEKVLVICANAETAVALEGYLQLRAGIRSAAFYEGLSVIERDRAAAYFTDEENGAQVLVCSEIGSEGRNFQFSQHLILFDLPLNPDLLEQRIGRLDRIGQKNTIKIHVPYLEDSAQETLFQWYSEGLNQFTHSCAVGKAIYENFAGELHEQLTHPDEALADLISDTARYTQEMRDSLEQGRDRLLEINSCNKDVAADLIAKIEAAEAPEALDDYLELLFDCFNIDQEYHSQQALILRPTEQMLSDVFPGLRDDDMTVTTDRLFGLSREDVDFLSWEHPLVADAMDMILSGETGNATVATLAIKGLPPGSLLLEVIYGTRCIAPKSLQLESCLPLTPTRMLLTAKGTDYAEKITHDMINGRAERVKKATAQAGIAAIRSDIESVIEKADALAATRLPALIESAQKQSRERLETEVARLTALQKVNPAIRDEEIAHFTDQISVAEEHLGRAILELQAVRVLITT</sequence>
<evidence type="ECO:0000256" key="8">
    <source>
        <dbReference type="ARBA" id="ARBA00023163"/>
    </source>
</evidence>
<comment type="function">
    <text evidence="9">Transcription regulator that activates transcription by stimulating RNA polymerase (RNAP) recycling in case of stress conditions such as supercoiled DNA or high salt concentrations. Probably acts by releasing the RNAP, when it is trapped or immobilized on tightly supercoiled DNA. Does not activate transcription on linear DNA. Probably not involved in DNA repair.</text>
</comment>
<dbReference type="Proteomes" id="UP000245506">
    <property type="component" value="Unassembled WGS sequence"/>
</dbReference>
<dbReference type="InterPro" id="IPR038718">
    <property type="entry name" value="SNF2-like_sf"/>
</dbReference>
<dbReference type="NCBIfam" id="NF003426">
    <property type="entry name" value="PRK04914.1"/>
    <property type="match status" value="1"/>
</dbReference>
<comment type="caution">
    <text evidence="12">The sequence shown here is derived from an EMBL/GenBank/DDBJ whole genome shotgun (WGS) entry which is preliminary data.</text>
</comment>
<keyword evidence="4 9" id="KW-0067">ATP-binding</keyword>
<evidence type="ECO:0000256" key="3">
    <source>
        <dbReference type="ARBA" id="ARBA00022806"/>
    </source>
</evidence>
<dbReference type="HAMAP" id="MF_01821">
    <property type="entry name" value="Helicase_RapA"/>
    <property type="match status" value="1"/>
</dbReference>
<dbReference type="OrthoDB" id="9814088at2"/>
<dbReference type="Pfam" id="PF00176">
    <property type="entry name" value="SNF2-rel_dom"/>
    <property type="match status" value="1"/>
</dbReference>
<dbReference type="Gene3D" id="2.30.30.930">
    <property type="match status" value="1"/>
</dbReference>
<dbReference type="GO" id="GO:0005524">
    <property type="term" value="F:ATP binding"/>
    <property type="evidence" value="ECO:0007669"/>
    <property type="project" value="UniProtKB-UniRule"/>
</dbReference>
<dbReference type="InterPro" id="IPR040766">
    <property type="entry name" value="Tudor_2_RapA"/>
</dbReference>
<feature type="binding site" evidence="9">
    <location>
        <begin position="175"/>
        <end position="182"/>
    </location>
    <ligand>
        <name>ATP</name>
        <dbReference type="ChEBI" id="CHEBI:30616"/>
    </ligand>
</feature>
<feature type="domain" description="Helicase ATP-binding" evidence="10">
    <location>
        <begin position="162"/>
        <end position="343"/>
    </location>
</feature>
<dbReference type="Pfam" id="PF00271">
    <property type="entry name" value="Helicase_C"/>
    <property type="match status" value="1"/>
</dbReference>
<gene>
    <name evidence="9" type="primary">rapA</name>
    <name evidence="12" type="ORF">DKT75_10145</name>
</gene>
<dbReference type="Pfam" id="PF18337">
    <property type="entry name" value="Tudor_RapA"/>
    <property type="match status" value="1"/>
</dbReference>
<dbReference type="SUPFAM" id="SSF52540">
    <property type="entry name" value="P-loop containing nucleoside triphosphate hydrolases"/>
    <property type="match status" value="2"/>
</dbReference>
<dbReference type="PANTHER" id="PTHR45766">
    <property type="entry name" value="DNA ANNEALING HELICASE AND ENDONUCLEASE ZRANB3 FAMILY MEMBER"/>
    <property type="match status" value="1"/>
</dbReference>
<keyword evidence="6 9" id="KW-0238">DNA-binding</keyword>
<dbReference type="PROSITE" id="PS51194">
    <property type="entry name" value="HELICASE_CTER"/>
    <property type="match status" value="1"/>
</dbReference>
<dbReference type="InterPro" id="IPR049730">
    <property type="entry name" value="SNF2/RAD54-like_C"/>
</dbReference>
<dbReference type="RefSeq" id="WP_109823307.1">
    <property type="nucleotide sequence ID" value="NZ_QGKL01000029.1"/>
</dbReference>
<reference evidence="12 13" key="1">
    <citation type="submission" date="2018-05" db="EMBL/GenBank/DDBJ databases">
        <title>Leucothrix arctica sp. nov., isolated from Arctic seawater.</title>
        <authorList>
            <person name="Choi A."/>
            <person name="Baek K."/>
        </authorList>
    </citation>
    <scope>NUCLEOTIDE SEQUENCE [LARGE SCALE GENOMIC DNA]</scope>
    <source>
        <strain evidence="12 13">IMCC9719</strain>
    </source>
</reference>
<evidence type="ECO:0000259" key="11">
    <source>
        <dbReference type="PROSITE" id="PS51194"/>
    </source>
</evidence>
<dbReference type="CDD" id="cd18793">
    <property type="entry name" value="SF2_C_SNF"/>
    <property type="match status" value="1"/>
</dbReference>
<evidence type="ECO:0000256" key="6">
    <source>
        <dbReference type="ARBA" id="ARBA00023125"/>
    </source>
</evidence>
<evidence type="ECO:0000256" key="7">
    <source>
        <dbReference type="ARBA" id="ARBA00023159"/>
    </source>
</evidence>
<dbReference type="Pfam" id="PF12137">
    <property type="entry name" value="RapA_C"/>
    <property type="match status" value="1"/>
</dbReference>
<dbReference type="Gene3D" id="3.40.50.10810">
    <property type="entry name" value="Tandem AAA-ATPase domain"/>
    <property type="match status" value="1"/>
</dbReference>
<evidence type="ECO:0000256" key="2">
    <source>
        <dbReference type="ARBA" id="ARBA00022801"/>
    </source>
</evidence>
<dbReference type="Gene3D" id="6.10.140.1500">
    <property type="match status" value="1"/>
</dbReference>
<dbReference type="GO" id="GO:0003677">
    <property type="term" value="F:DNA binding"/>
    <property type="evidence" value="ECO:0007669"/>
    <property type="project" value="UniProtKB-KW"/>
</dbReference>
<dbReference type="InterPro" id="IPR040765">
    <property type="entry name" value="Tudor_1_RapA"/>
</dbReference>
<feature type="short sequence motif" description="DEAH box" evidence="9">
    <location>
        <begin position="289"/>
        <end position="292"/>
    </location>
</feature>
<dbReference type="SMART" id="SM00487">
    <property type="entry name" value="DEXDc"/>
    <property type="match status" value="1"/>
</dbReference>